<reference evidence="3" key="1">
    <citation type="submission" date="2018-11" db="EMBL/GenBank/DDBJ databases">
        <title>Complete genome sequence of Paenibacillus sp. ML311-T8.</title>
        <authorList>
            <person name="Nam Y.-D."/>
            <person name="Kang J."/>
            <person name="Chung W.-H."/>
            <person name="Park Y.S."/>
        </authorList>
    </citation>
    <scope>NUCLEOTIDE SEQUENCE [LARGE SCALE GENOMIC DNA]</scope>
    <source>
        <strain evidence="3">ML311-T8</strain>
    </source>
</reference>
<feature type="compositionally biased region" description="Basic and acidic residues" evidence="1">
    <location>
        <begin position="1"/>
        <end position="16"/>
    </location>
</feature>
<sequence>MDNPKNESDEIPKEATEADPSATETETDQDWKQFIHAEQEKFQNREKMEQNPIIKEGESSAEILASILVKIPVKRIVESAVEFLNKKVSKSKKKSKK</sequence>
<evidence type="ECO:0000313" key="2">
    <source>
        <dbReference type="EMBL" id="QGQ98757.1"/>
    </source>
</evidence>
<protein>
    <submittedName>
        <fullName evidence="2">Uncharacterized protein</fullName>
    </submittedName>
</protein>
<dbReference type="EMBL" id="CP034235">
    <property type="protein sequence ID" value="QGQ98757.1"/>
    <property type="molecule type" value="Genomic_DNA"/>
</dbReference>
<organism evidence="2 3">
    <name type="scientific">Paenibacillus psychroresistens</name>
    <dbReference type="NCBI Taxonomy" id="1778678"/>
    <lineage>
        <taxon>Bacteria</taxon>
        <taxon>Bacillati</taxon>
        <taxon>Bacillota</taxon>
        <taxon>Bacilli</taxon>
        <taxon>Bacillales</taxon>
        <taxon>Paenibacillaceae</taxon>
        <taxon>Paenibacillus</taxon>
    </lineage>
</organism>
<name>A0A6B8RS85_9BACL</name>
<evidence type="ECO:0000313" key="3">
    <source>
        <dbReference type="Proteomes" id="UP000426246"/>
    </source>
</evidence>
<feature type="region of interest" description="Disordered" evidence="1">
    <location>
        <begin position="1"/>
        <end position="30"/>
    </location>
</feature>
<proteinExistence type="predicted"/>
<dbReference type="RefSeq" id="WP_155703866.1">
    <property type="nucleotide sequence ID" value="NZ_CP034235.1"/>
</dbReference>
<dbReference type="AlphaFoldDB" id="A0A6B8RS85"/>
<accession>A0A6B8RS85</accession>
<keyword evidence="3" id="KW-1185">Reference proteome</keyword>
<gene>
    <name evidence="2" type="ORF">EHS13_29710</name>
</gene>
<dbReference type="Proteomes" id="UP000426246">
    <property type="component" value="Chromosome"/>
</dbReference>
<evidence type="ECO:0000256" key="1">
    <source>
        <dbReference type="SAM" id="MobiDB-lite"/>
    </source>
</evidence>
<dbReference type="KEGG" id="ppsc:EHS13_29710"/>